<organism evidence="4 5">
    <name type="scientific">Leptobrachium leishanense</name>
    <name type="common">Leishan spiny toad</name>
    <dbReference type="NCBI Taxonomy" id="445787"/>
    <lineage>
        <taxon>Eukaryota</taxon>
        <taxon>Metazoa</taxon>
        <taxon>Chordata</taxon>
        <taxon>Craniata</taxon>
        <taxon>Vertebrata</taxon>
        <taxon>Euteleostomi</taxon>
        <taxon>Amphibia</taxon>
        <taxon>Batrachia</taxon>
        <taxon>Anura</taxon>
        <taxon>Pelobatoidea</taxon>
        <taxon>Megophryidae</taxon>
        <taxon>Leptobrachium</taxon>
    </lineage>
</organism>
<gene>
    <name evidence="4" type="primary">CDPF1</name>
</gene>
<dbReference type="InterPro" id="IPR042426">
    <property type="entry name" value="CDPF1"/>
</dbReference>
<dbReference type="PRINTS" id="PR01995">
    <property type="entry name" value="UPF0595"/>
</dbReference>
<dbReference type="PANTHER" id="PTHR31849">
    <property type="entry name" value="CYSTEINE-RICH PDF MOTIF DOMAIN-CONTAINING PROTEIN 1"/>
    <property type="match status" value="1"/>
</dbReference>
<evidence type="ECO:0000256" key="1">
    <source>
        <dbReference type="ARBA" id="ARBA00007917"/>
    </source>
</evidence>
<dbReference type="Proteomes" id="UP000694569">
    <property type="component" value="Unplaced"/>
</dbReference>
<evidence type="ECO:0000313" key="4">
    <source>
        <dbReference type="Ensembl" id="ENSLLEP00000022353.1"/>
    </source>
</evidence>
<comment type="similarity">
    <text evidence="1">Belongs to the CDPF1 family.</text>
</comment>
<dbReference type="PANTHER" id="PTHR31849:SF1">
    <property type="entry name" value="CYSTEINE-RICH DPF MOTIF DOMAIN-CONTAINING PROTEIN 1"/>
    <property type="match status" value="1"/>
</dbReference>
<protein>
    <recommendedName>
        <fullName evidence="2">Cysteine-rich DPF motif domain-containing protein 1</fullName>
    </recommendedName>
</protein>
<accession>A0A8C5PGE2</accession>
<name>A0A8C5PGE2_9ANUR</name>
<proteinExistence type="inferred from homology"/>
<keyword evidence="5" id="KW-1185">Reference proteome</keyword>
<dbReference type="GeneTree" id="ENSGT00390000007925"/>
<reference evidence="4" key="2">
    <citation type="submission" date="2025-09" db="UniProtKB">
        <authorList>
            <consortium name="Ensembl"/>
        </authorList>
    </citation>
    <scope>IDENTIFICATION</scope>
</reference>
<evidence type="ECO:0000259" key="3">
    <source>
        <dbReference type="Pfam" id="PF10170"/>
    </source>
</evidence>
<dbReference type="Pfam" id="PF10170">
    <property type="entry name" value="C6_DPF"/>
    <property type="match status" value="1"/>
</dbReference>
<dbReference type="AlphaFoldDB" id="A0A8C5PGE2"/>
<dbReference type="InterPro" id="IPR018785">
    <property type="entry name" value="CDPF1_dom"/>
</dbReference>
<sequence length="113" mass="12931">MELDETHQPKGAFECHLCKLRLPYSYFGQKPPSAPSVVLLEECYITKDPFSPDKEKFLILGSRCDLCHQVVCVGTDCSLFYSKRFCLPCVLQHKSDFPLEIQQDVDKRTGQSK</sequence>
<dbReference type="Ensembl" id="ENSLLET00000023218.1">
    <property type="protein sequence ID" value="ENSLLEP00000022353.1"/>
    <property type="gene ID" value="ENSLLEG00000014196.1"/>
</dbReference>
<evidence type="ECO:0000313" key="5">
    <source>
        <dbReference type="Proteomes" id="UP000694569"/>
    </source>
</evidence>
<evidence type="ECO:0000256" key="2">
    <source>
        <dbReference type="ARBA" id="ARBA00014801"/>
    </source>
</evidence>
<feature type="domain" description="Cysteine-rich DPF motif" evidence="3">
    <location>
        <begin position="13"/>
        <end position="105"/>
    </location>
</feature>
<reference evidence="4" key="1">
    <citation type="submission" date="2025-08" db="UniProtKB">
        <authorList>
            <consortium name="Ensembl"/>
        </authorList>
    </citation>
    <scope>IDENTIFICATION</scope>
</reference>
<dbReference type="OrthoDB" id="191995at2759"/>